<gene>
    <name evidence="1" type="ORF">AVEN_200997_1</name>
</gene>
<keyword evidence="2" id="KW-1185">Reference proteome</keyword>
<dbReference type="PANTHER" id="PTHR46409:SF1">
    <property type="entry name" value="HTH PSQ-TYPE DOMAIN-CONTAINING PROTEIN"/>
    <property type="match status" value="1"/>
</dbReference>
<sequence>MRTDLSENCRRCDITSLPVNEIYVVCSSEVNSRNNESTNTISFLVNFSIYEYVTNALLDYFSNLIYLGCDGTDVNTGVFNGLILRQELKLHRPIQWITRLLHFNEFPLRHLFELKSSGLSSYTRDIERNLKGCEKLPLVAFISIEFKLPGIDPTNLSCDLKYLLDICTAISSGVVSSELTKLQPGTLNLARWLTIANRILRLYTSTSNPSNELITLVVFFLRVYALSLFRIKVHYSITDGARGL</sequence>
<reference evidence="1 2" key="1">
    <citation type="journal article" date="2019" name="Sci. Rep.">
        <title>Orb-weaving spider Araneus ventricosus genome elucidates the spidroin gene catalogue.</title>
        <authorList>
            <person name="Kono N."/>
            <person name="Nakamura H."/>
            <person name="Ohtoshi R."/>
            <person name="Moran D.A.P."/>
            <person name="Shinohara A."/>
            <person name="Yoshida Y."/>
            <person name="Fujiwara M."/>
            <person name="Mori M."/>
            <person name="Tomita M."/>
            <person name="Arakawa K."/>
        </authorList>
    </citation>
    <scope>NUCLEOTIDE SEQUENCE [LARGE SCALE GENOMIC DNA]</scope>
</reference>
<accession>A0A4Y2QPP9</accession>
<evidence type="ECO:0000313" key="1">
    <source>
        <dbReference type="EMBL" id="GBN65266.1"/>
    </source>
</evidence>
<proteinExistence type="predicted"/>
<evidence type="ECO:0000313" key="2">
    <source>
        <dbReference type="Proteomes" id="UP000499080"/>
    </source>
</evidence>
<protein>
    <recommendedName>
        <fullName evidence="3">DUF4371 domain-containing protein</fullName>
    </recommendedName>
</protein>
<comment type="caution">
    <text evidence="1">The sequence shown here is derived from an EMBL/GenBank/DDBJ whole genome shotgun (WGS) entry which is preliminary data.</text>
</comment>
<evidence type="ECO:0008006" key="3">
    <source>
        <dbReference type="Google" id="ProtNLM"/>
    </source>
</evidence>
<dbReference type="PANTHER" id="PTHR46409">
    <property type="entry name" value="HTH PSQ-TYPE DOMAIN-CONTAINING PROTEIN"/>
    <property type="match status" value="1"/>
</dbReference>
<dbReference type="EMBL" id="BGPR01014449">
    <property type="protein sequence ID" value="GBN65266.1"/>
    <property type="molecule type" value="Genomic_DNA"/>
</dbReference>
<name>A0A4Y2QPP9_ARAVE</name>
<dbReference type="AlphaFoldDB" id="A0A4Y2QPP9"/>
<organism evidence="1 2">
    <name type="scientific">Araneus ventricosus</name>
    <name type="common">Orbweaver spider</name>
    <name type="synonym">Epeira ventricosa</name>
    <dbReference type="NCBI Taxonomy" id="182803"/>
    <lineage>
        <taxon>Eukaryota</taxon>
        <taxon>Metazoa</taxon>
        <taxon>Ecdysozoa</taxon>
        <taxon>Arthropoda</taxon>
        <taxon>Chelicerata</taxon>
        <taxon>Arachnida</taxon>
        <taxon>Araneae</taxon>
        <taxon>Araneomorphae</taxon>
        <taxon>Entelegynae</taxon>
        <taxon>Araneoidea</taxon>
        <taxon>Araneidae</taxon>
        <taxon>Araneus</taxon>
    </lineage>
</organism>
<dbReference type="Proteomes" id="UP000499080">
    <property type="component" value="Unassembled WGS sequence"/>
</dbReference>